<name>A0A644V269_9ZZZZ</name>
<dbReference type="GO" id="GO:0051301">
    <property type="term" value="P:cell division"/>
    <property type="evidence" value="ECO:0007669"/>
    <property type="project" value="InterPro"/>
</dbReference>
<dbReference type="PANTHER" id="PTHR30474:SF2">
    <property type="entry name" value="PEPTIDOGLYCAN GLYCOSYLTRANSFERASE FTSW-RELATED"/>
    <property type="match status" value="1"/>
</dbReference>
<reference evidence="13" key="1">
    <citation type="submission" date="2019-08" db="EMBL/GenBank/DDBJ databases">
        <authorList>
            <person name="Kucharzyk K."/>
            <person name="Murdoch R.W."/>
            <person name="Higgins S."/>
            <person name="Loffler F."/>
        </authorList>
    </citation>
    <scope>NUCLEOTIDE SEQUENCE</scope>
</reference>
<feature type="transmembrane region" description="Helical" evidence="12">
    <location>
        <begin position="370"/>
        <end position="391"/>
    </location>
</feature>
<evidence type="ECO:0000313" key="13">
    <source>
        <dbReference type="EMBL" id="MPL84993.1"/>
    </source>
</evidence>
<evidence type="ECO:0000256" key="4">
    <source>
        <dbReference type="ARBA" id="ARBA00022692"/>
    </source>
</evidence>
<comment type="caution">
    <text evidence="13">The sequence shown here is derived from an EMBL/GenBank/DDBJ whole genome shotgun (WGS) entry which is preliminary data.</text>
</comment>
<dbReference type="EMBL" id="VSSQ01000198">
    <property type="protein sequence ID" value="MPL84993.1"/>
    <property type="molecule type" value="Genomic_DNA"/>
</dbReference>
<proteinExistence type="predicted"/>
<organism evidence="13">
    <name type="scientific">bioreactor metagenome</name>
    <dbReference type="NCBI Taxonomy" id="1076179"/>
    <lineage>
        <taxon>unclassified sequences</taxon>
        <taxon>metagenomes</taxon>
        <taxon>ecological metagenomes</taxon>
    </lineage>
</organism>
<keyword evidence="6" id="KW-0573">Peptidoglycan synthesis</keyword>
<keyword evidence="2 13" id="KW-0328">Glycosyltransferase</keyword>
<dbReference type="GO" id="GO:0008360">
    <property type="term" value="P:regulation of cell shape"/>
    <property type="evidence" value="ECO:0007669"/>
    <property type="project" value="UniProtKB-KW"/>
</dbReference>
<dbReference type="EC" id="2.4.99.28" evidence="10"/>
<feature type="transmembrane region" description="Helical" evidence="12">
    <location>
        <begin position="25"/>
        <end position="51"/>
    </location>
</feature>
<evidence type="ECO:0000256" key="8">
    <source>
        <dbReference type="ARBA" id="ARBA00023136"/>
    </source>
</evidence>
<dbReference type="PANTHER" id="PTHR30474">
    <property type="entry name" value="CELL CYCLE PROTEIN"/>
    <property type="match status" value="1"/>
</dbReference>
<evidence type="ECO:0000256" key="3">
    <source>
        <dbReference type="ARBA" id="ARBA00022679"/>
    </source>
</evidence>
<protein>
    <recommendedName>
        <fullName evidence="10">peptidoglycan glycosyltransferase</fullName>
        <ecNumber evidence="10">2.4.99.28</ecNumber>
    </recommendedName>
    <alternativeName>
        <fullName evidence="9">Peptidoglycan polymerase</fullName>
    </alternativeName>
</protein>
<keyword evidence="3 13" id="KW-0808">Transferase</keyword>
<feature type="transmembrane region" description="Helical" evidence="12">
    <location>
        <begin position="333"/>
        <end position="358"/>
    </location>
</feature>
<evidence type="ECO:0000256" key="11">
    <source>
        <dbReference type="ARBA" id="ARBA00049902"/>
    </source>
</evidence>
<gene>
    <name evidence="13" type="primary">ftsW_15</name>
    <name evidence="13" type="ORF">SDC9_30959</name>
</gene>
<feature type="transmembrane region" description="Helical" evidence="12">
    <location>
        <begin position="155"/>
        <end position="172"/>
    </location>
</feature>
<dbReference type="GO" id="GO:0032153">
    <property type="term" value="C:cell division site"/>
    <property type="evidence" value="ECO:0007669"/>
    <property type="project" value="TreeGrafter"/>
</dbReference>
<evidence type="ECO:0000256" key="7">
    <source>
        <dbReference type="ARBA" id="ARBA00022989"/>
    </source>
</evidence>
<comment type="subcellular location">
    <subcellularLocation>
        <location evidence="1">Membrane</location>
        <topology evidence="1">Multi-pass membrane protein</topology>
    </subcellularLocation>
</comment>
<evidence type="ECO:0000256" key="9">
    <source>
        <dbReference type="ARBA" id="ARBA00032370"/>
    </source>
</evidence>
<evidence type="ECO:0000256" key="2">
    <source>
        <dbReference type="ARBA" id="ARBA00022676"/>
    </source>
</evidence>
<dbReference type="InterPro" id="IPR001182">
    <property type="entry name" value="FtsW/RodA"/>
</dbReference>
<evidence type="ECO:0000256" key="1">
    <source>
        <dbReference type="ARBA" id="ARBA00004141"/>
    </source>
</evidence>
<keyword evidence="4 12" id="KW-0812">Transmembrane</keyword>
<keyword evidence="7 12" id="KW-1133">Transmembrane helix</keyword>
<feature type="transmembrane region" description="Helical" evidence="12">
    <location>
        <begin position="63"/>
        <end position="81"/>
    </location>
</feature>
<keyword evidence="5" id="KW-0133">Cell shape</keyword>
<evidence type="ECO:0000256" key="10">
    <source>
        <dbReference type="ARBA" id="ARBA00044770"/>
    </source>
</evidence>
<dbReference type="GO" id="GO:0009252">
    <property type="term" value="P:peptidoglycan biosynthetic process"/>
    <property type="evidence" value="ECO:0007669"/>
    <property type="project" value="UniProtKB-KW"/>
</dbReference>
<accession>A0A644V269</accession>
<feature type="transmembrane region" description="Helical" evidence="12">
    <location>
        <begin position="87"/>
        <end position="105"/>
    </location>
</feature>
<comment type="catalytic activity">
    <reaction evidence="11">
        <text>[GlcNAc-(1-&gt;4)-Mur2Ac(oyl-L-Ala-gamma-D-Glu-L-Lys-D-Ala-D-Ala)](n)-di-trans,octa-cis-undecaprenyl diphosphate + beta-D-GlcNAc-(1-&gt;4)-Mur2Ac(oyl-L-Ala-gamma-D-Glu-L-Lys-D-Ala-D-Ala)-di-trans,octa-cis-undecaprenyl diphosphate = [GlcNAc-(1-&gt;4)-Mur2Ac(oyl-L-Ala-gamma-D-Glu-L-Lys-D-Ala-D-Ala)](n+1)-di-trans,octa-cis-undecaprenyl diphosphate + di-trans,octa-cis-undecaprenyl diphosphate + H(+)</text>
        <dbReference type="Rhea" id="RHEA:23708"/>
        <dbReference type="Rhea" id="RHEA-COMP:9602"/>
        <dbReference type="Rhea" id="RHEA-COMP:9603"/>
        <dbReference type="ChEBI" id="CHEBI:15378"/>
        <dbReference type="ChEBI" id="CHEBI:58405"/>
        <dbReference type="ChEBI" id="CHEBI:60033"/>
        <dbReference type="ChEBI" id="CHEBI:78435"/>
        <dbReference type="EC" id="2.4.99.28"/>
    </reaction>
</comment>
<dbReference type="GO" id="GO:0008955">
    <property type="term" value="F:peptidoglycan glycosyltransferase activity"/>
    <property type="evidence" value="ECO:0007669"/>
    <property type="project" value="UniProtKB-EC"/>
</dbReference>
<dbReference type="GO" id="GO:0005886">
    <property type="term" value="C:plasma membrane"/>
    <property type="evidence" value="ECO:0007669"/>
    <property type="project" value="TreeGrafter"/>
</dbReference>
<evidence type="ECO:0000256" key="6">
    <source>
        <dbReference type="ARBA" id="ARBA00022984"/>
    </source>
</evidence>
<dbReference type="GO" id="GO:0015648">
    <property type="term" value="F:lipid-linked peptidoglycan transporter activity"/>
    <property type="evidence" value="ECO:0007669"/>
    <property type="project" value="TreeGrafter"/>
</dbReference>
<feature type="transmembrane region" description="Helical" evidence="12">
    <location>
        <begin position="178"/>
        <end position="194"/>
    </location>
</feature>
<sequence>MPCLYGGQNIFNMDSILKKYLKGDAVIWAVFIGLCIISAVEMFSASSTLAFKSINHTAPMLRHVLFLGMGAFIAFLVHFIPAKFIRIGAFVLLAFSMVTLVLVLFKGKTENDATRWLQLGGFQFQPSELGKLSLIIIAADFIARIKNSAANEKKFFRILMVLSAIVCFLILLENFSTAVLLFGVIWIMMFIGKISTRKLVLIIAAIVGLGVFGFAAIKIFPQESMPKMFDRAYTWEKRIDRYLSEDKEKEDKYVINDENLQVQHGRIAIARGGVIGVMPGNSVQRDFLPQAYSDFIYAIIVEEMGLVGGVFVILLYMVLLFRAGRIATMSKTVFPAILVIGLSLMIVLQAFVSMAVATSLGPVTGQPLPMISRGGTSILITSIYFGILLGITRQIKEEQAGNNALTEEIVIEDDNEEEYNDIQ</sequence>
<feature type="transmembrane region" description="Helical" evidence="12">
    <location>
        <begin position="295"/>
        <end position="321"/>
    </location>
</feature>
<evidence type="ECO:0000256" key="5">
    <source>
        <dbReference type="ARBA" id="ARBA00022960"/>
    </source>
</evidence>
<dbReference type="Pfam" id="PF01098">
    <property type="entry name" value="FTSW_RODA_SPOVE"/>
    <property type="match status" value="1"/>
</dbReference>
<evidence type="ECO:0000256" key="12">
    <source>
        <dbReference type="SAM" id="Phobius"/>
    </source>
</evidence>
<feature type="transmembrane region" description="Helical" evidence="12">
    <location>
        <begin position="199"/>
        <end position="220"/>
    </location>
</feature>
<keyword evidence="8 12" id="KW-0472">Membrane</keyword>
<dbReference type="AlphaFoldDB" id="A0A644V269"/>